<dbReference type="PIRSF" id="PIRSF004846">
    <property type="entry name" value="ModA"/>
    <property type="match status" value="1"/>
</dbReference>
<keyword evidence="2" id="KW-0479">Metal-binding</keyword>
<dbReference type="PANTHER" id="PTHR30632">
    <property type="entry name" value="MOLYBDATE-BINDING PERIPLASMIC PROTEIN"/>
    <property type="match status" value="1"/>
</dbReference>
<evidence type="ECO:0000256" key="3">
    <source>
        <dbReference type="ARBA" id="ARBA00022729"/>
    </source>
</evidence>
<organism evidence="4 5">
    <name type="scientific">Endozoicomonas gorgoniicola</name>
    <dbReference type="NCBI Taxonomy" id="1234144"/>
    <lineage>
        <taxon>Bacteria</taxon>
        <taxon>Pseudomonadati</taxon>
        <taxon>Pseudomonadota</taxon>
        <taxon>Gammaproteobacteria</taxon>
        <taxon>Oceanospirillales</taxon>
        <taxon>Endozoicomonadaceae</taxon>
        <taxon>Endozoicomonas</taxon>
    </lineage>
</organism>
<dbReference type="InterPro" id="IPR005950">
    <property type="entry name" value="ModA"/>
</dbReference>
<name>A0ABT3MSJ0_9GAMM</name>
<dbReference type="RefSeq" id="WP_262566959.1">
    <property type="nucleotide sequence ID" value="NZ_JAPFCC010000001.1"/>
</dbReference>
<evidence type="ECO:0000313" key="5">
    <source>
        <dbReference type="Proteomes" id="UP001209854"/>
    </source>
</evidence>
<dbReference type="Gene3D" id="3.40.190.10">
    <property type="entry name" value="Periplasmic binding protein-like II"/>
    <property type="match status" value="2"/>
</dbReference>
<evidence type="ECO:0000256" key="2">
    <source>
        <dbReference type="ARBA" id="ARBA00022723"/>
    </source>
</evidence>
<dbReference type="Pfam" id="PF13531">
    <property type="entry name" value="SBP_bac_11"/>
    <property type="match status" value="1"/>
</dbReference>
<dbReference type="Proteomes" id="UP001209854">
    <property type="component" value="Unassembled WGS sequence"/>
</dbReference>
<dbReference type="CDD" id="cd13539">
    <property type="entry name" value="PBP2_AvModA"/>
    <property type="match status" value="1"/>
</dbReference>
<gene>
    <name evidence="4" type="primary">modA</name>
    <name evidence="4" type="ORF">NX722_04800</name>
</gene>
<keyword evidence="5" id="KW-1185">Reference proteome</keyword>
<dbReference type="EMBL" id="JAPFCC010000001">
    <property type="protein sequence ID" value="MCW7551969.1"/>
    <property type="molecule type" value="Genomic_DNA"/>
</dbReference>
<comment type="caution">
    <text evidence="4">The sequence shown here is derived from an EMBL/GenBank/DDBJ whole genome shotgun (WGS) entry which is preliminary data.</text>
</comment>
<accession>A0ABT3MSJ0</accession>
<dbReference type="PANTHER" id="PTHR30632:SF14">
    <property type="entry name" value="TUNGSTATE_MOLYBDATE_CHROMATE-BINDING PROTEIN MODA"/>
    <property type="match status" value="1"/>
</dbReference>
<dbReference type="InterPro" id="IPR050682">
    <property type="entry name" value="ModA/WtpA"/>
</dbReference>
<dbReference type="SUPFAM" id="SSF53850">
    <property type="entry name" value="Periplasmic binding protein-like II"/>
    <property type="match status" value="1"/>
</dbReference>
<proteinExistence type="inferred from homology"/>
<evidence type="ECO:0000313" key="4">
    <source>
        <dbReference type="EMBL" id="MCW7551969.1"/>
    </source>
</evidence>
<dbReference type="InterPro" id="IPR044084">
    <property type="entry name" value="AvModA-like_subst-bd"/>
</dbReference>
<sequence length="257" mass="28344">MERLVQSQALKTVLCGLALLVALLTTLVSPIANAANLRLAVAANFKPVIDKLAREFEQQHDSKVLVSSASSGTLYNQISNGAPFDLFLSADAERPARLEQDDLIVPGSREPYAYGRLVLWSTSDSPVSLNTLEQNKERLAIANPTLAPYGLAAQQALEKMHLWQSYQGRLVQGANIQQTWQFVASGNVSLGLVAKSQVMDQPESHLLEIPKDYYAPIRQELVLLKQSKQPLAKTFRDFLLSDTSQAYIANHGYRPAK</sequence>
<dbReference type="NCBIfam" id="TIGR01256">
    <property type="entry name" value="modA"/>
    <property type="match status" value="1"/>
</dbReference>
<protein>
    <submittedName>
        <fullName evidence="4">Molybdate ABC transporter substrate-binding protein</fullName>
    </submittedName>
</protein>
<evidence type="ECO:0000256" key="1">
    <source>
        <dbReference type="ARBA" id="ARBA00009175"/>
    </source>
</evidence>
<keyword evidence="3" id="KW-0732">Signal</keyword>
<comment type="similarity">
    <text evidence="1">Belongs to the bacterial solute-binding protein ModA family.</text>
</comment>
<reference evidence="4 5" key="1">
    <citation type="submission" date="2022-10" db="EMBL/GenBank/DDBJ databases">
        <title>High-quality genome sequences of two octocoral-associated bacteria, Endozoicomonas euniceicola EF212 and Endozoicomonas gorgoniicola PS125.</title>
        <authorList>
            <person name="Chiou Y.-J."/>
            <person name="Chen Y.-H."/>
        </authorList>
    </citation>
    <scope>NUCLEOTIDE SEQUENCE [LARGE SCALE GENOMIC DNA]</scope>
    <source>
        <strain evidence="4 5">PS125</strain>
    </source>
</reference>